<proteinExistence type="predicted"/>
<dbReference type="EMBL" id="VSSQ01002725">
    <property type="protein sequence ID" value="MPM17068.1"/>
    <property type="molecule type" value="Genomic_DNA"/>
</dbReference>
<dbReference type="AlphaFoldDB" id="A0A644XMS5"/>
<evidence type="ECO:0000256" key="1">
    <source>
        <dbReference type="SAM" id="Phobius"/>
    </source>
</evidence>
<name>A0A644XMS5_9ZZZZ</name>
<keyword evidence="1" id="KW-0812">Transmembrane</keyword>
<accession>A0A644XMS5</accession>
<feature type="transmembrane region" description="Helical" evidence="1">
    <location>
        <begin position="12"/>
        <end position="34"/>
    </location>
</feature>
<reference evidence="2" key="1">
    <citation type="submission" date="2019-08" db="EMBL/GenBank/DDBJ databases">
        <authorList>
            <person name="Kucharzyk K."/>
            <person name="Murdoch R.W."/>
            <person name="Higgins S."/>
            <person name="Loffler F."/>
        </authorList>
    </citation>
    <scope>NUCLEOTIDE SEQUENCE</scope>
</reference>
<sequence>MKRGKRKKGSTFIIVVIVMAVIFTTGTTILAVTANDYKMRINESKKLQNLYEADSGLDIVENIIIKTSQEAIKYADKEVKKQLTNTKEESRNNKNLNKLFKEKFYEFFSQTKSVKNFDGTITTNARILDYLILSQQVINSIEDNKTLVLKRIGENKDFIIEIPNDNGYVVNDDGSIKIKVNSTFETKEGTLRNKKTVSTDFTITAPEYNSKITAINIYPVFDGKALTADGNMTVSDGSLDIKGDIWVKGIDSKLDKDNKLYKDNPAFTFDKYNGGISLENTKFNIYGNIYTANTFHLKNNVEKESSVNGNIYAKNVYVGKSIESPVSDSNNISFEKDVIVNNDLALNAKNSNILIKNNFYGINDKTVEADTAKKALNSSSIIVNDLSNTSKITVNNDSYIMGVAYLNATDSEGNKYQTGESVAVKGNYLAYTDVEDILNGKDNVTLKYYSPLQLLESKNEQSNPSMKADYFAEYYSKDTNYYKFNDGGVNLKGAVKSVGTSVKDNSGNIQKSNITSEDLNLVNEQRNEFARNVFAMGDATGFDNLYGGQEVKRTVSNQIDFDKVKSIENNTFNQSEGSVILIGSNNESLVIENGALQGTSNKITKGLIITNGDITIKGKFDFTGNIITTGNIKFEGSEEKKITYDPQVVRNVIASNYDVLKDIFKTKESVSKGEEIKVNASSELYNAESFLKKSLWKIVK</sequence>
<keyword evidence="1" id="KW-0472">Membrane</keyword>
<evidence type="ECO:0000313" key="2">
    <source>
        <dbReference type="EMBL" id="MPM17068.1"/>
    </source>
</evidence>
<comment type="caution">
    <text evidence="2">The sequence shown here is derived from an EMBL/GenBank/DDBJ whole genome shotgun (WGS) entry which is preliminary data.</text>
</comment>
<gene>
    <name evidence="2" type="ORF">SDC9_63452</name>
</gene>
<protein>
    <submittedName>
        <fullName evidence="2">Uncharacterized protein</fullName>
    </submittedName>
</protein>
<keyword evidence="1" id="KW-1133">Transmembrane helix</keyword>
<organism evidence="2">
    <name type="scientific">bioreactor metagenome</name>
    <dbReference type="NCBI Taxonomy" id="1076179"/>
    <lineage>
        <taxon>unclassified sequences</taxon>
        <taxon>metagenomes</taxon>
        <taxon>ecological metagenomes</taxon>
    </lineage>
</organism>